<dbReference type="NCBIfam" id="TIGR01174">
    <property type="entry name" value="ftsA"/>
    <property type="match status" value="1"/>
</dbReference>
<dbReference type="CDD" id="cd24048">
    <property type="entry name" value="ASKHA_NBD_FtsA"/>
    <property type="match status" value="1"/>
</dbReference>
<evidence type="ECO:0000259" key="8">
    <source>
        <dbReference type="SMART" id="SM00842"/>
    </source>
</evidence>
<evidence type="ECO:0000256" key="3">
    <source>
        <dbReference type="ARBA" id="ARBA00022618"/>
    </source>
</evidence>
<dbReference type="AlphaFoldDB" id="A0A968KYF0"/>
<protein>
    <recommendedName>
        <fullName evidence="6 7">Cell division protein FtsA</fullName>
    </recommendedName>
</protein>
<reference evidence="9" key="1">
    <citation type="submission" date="2020-03" db="EMBL/GenBank/DDBJ databases">
        <title>Spirochaetal bacteria isolated from arthropods constitute a novel genus Entomospira genus novum within the order Spirochaetales.</title>
        <authorList>
            <person name="Grana-Miraglia L."/>
            <person name="Sikutova S."/>
            <person name="Fingerle V."/>
            <person name="Sing A."/>
            <person name="Castillo-Ramirez S."/>
            <person name="Margos G."/>
            <person name="Rudolf I."/>
        </authorList>
    </citation>
    <scope>NUCLEOTIDE SEQUENCE</scope>
    <source>
        <strain evidence="9">BR208</strain>
    </source>
</reference>
<evidence type="ECO:0000256" key="5">
    <source>
        <dbReference type="ARBA" id="ARBA00023306"/>
    </source>
</evidence>
<dbReference type="Proteomes" id="UP000752013">
    <property type="component" value="Unassembled WGS sequence"/>
</dbReference>
<comment type="function">
    <text evidence="6 7">Cell division protein that is involved in the assembly of the Z ring. May serve as a membrane anchor for the Z ring.</text>
</comment>
<feature type="domain" description="SHS2" evidence="8">
    <location>
        <begin position="10"/>
        <end position="200"/>
    </location>
</feature>
<comment type="subunit">
    <text evidence="6">Self-interacts. Interacts with FtsZ.</text>
</comment>
<dbReference type="InterPro" id="IPR020823">
    <property type="entry name" value="Cell_div_FtsA"/>
</dbReference>
<dbReference type="SMART" id="SM00842">
    <property type="entry name" value="FtsA"/>
    <property type="match status" value="1"/>
</dbReference>
<keyword evidence="5 6" id="KW-0131">Cell cycle</keyword>
<dbReference type="InterPro" id="IPR043129">
    <property type="entry name" value="ATPase_NBD"/>
</dbReference>
<evidence type="ECO:0000256" key="7">
    <source>
        <dbReference type="PIRNR" id="PIRNR003101"/>
    </source>
</evidence>
<dbReference type="PROSITE" id="PS01036">
    <property type="entry name" value="HSP70_3"/>
    <property type="match status" value="1"/>
</dbReference>
<evidence type="ECO:0000256" key="1">
    <source>
        <dbReference type="ARBA" id="ARBA00007381"/>
    </source>
</evidence>
<comment type="subcellular location">
    <subcellularLocation>
        <location evidence="6">Cell membrane</location>
        <topology evidence="6">Peripheral membrane protein</topology>
        <orientation evidence="6">Cytoplasmic side</orientation>
    </subcellularLocation>
    <text evidence="6">Localizes to the Z ring in an FtsZ-dependent manner. Targeted to the membrane through a conserved C-terminal amphipathic helix.</text>
</comment>
<dbReference type="Pfam" id="PF14450">
    <property type="entry name" value="FtsA"/>
    <property type="match status" value="1"/>
</dbReference>
<dbReference type="HAMAP" id="MF_02033">
    <property type="entry name" value="FtsA"/>
    <property type="match status" value="1"/>
</dbReference>
<dbReference type="GO" id="GO:0032153">
    <property type="term" value="C:cell division site"/>
    <property type="evidence" value="ECO:0007669"/>
    <property type="project" value="UniProtKB-UniRule"/>
</dbReference>
<evidence type="ECO:0000256" key="4">
    <source>
        <dbReference type="ARBA" id="ARBA00023136"/>
    </source>
</evidence>
<gene>
    <name evidence="6 9" type="primary">ftsA</name>
    <name evidence="9" type="ORF">HCT46_06235</name>
</gene>
<dbReference type="PANTHER" id="PTHR32432:SF4">
    <property type="entry name" value="CELL DIVISION PROTEIN FTSA"/>
    <property type="match status" value="1"/>
</dbReference>
<keyword evidence="3 6" id="KW-0132">Cell division</keyword>
<dbReference type="PIRSF" id="PIRSF003101">
    <property type="entry name" value="FtsA"/>
    <property type="match status" value="1"/>
</dbReference>
<dbReference type="PANTHER" id="PTHR32432">
    <property type="entry name" value="CELL DIVISION PROTEIN FTSA-RELATED"/>
    <property type="match status" value="1"/>
</dbReference>
<evidence type="ECO:0000313" key="9">
    <source>
        <dbReference type="EMBL" id="NIZ47507.1"/>
    </source>
</evidence>
<accession>A0A968KYF0</accession>
<keyword evidence="10" id="KW-1185">Reference proteome</keyword>
<comment type="caution">
    <text evidence="9">The sequence shown here is derived from an EMBL/GenBank/DDBJ whole genome shotgun (WGS) entry which is preliminary data.</text>
</comment>
<dbReference type="EMBL" id="JAATLK010000001">
    <property type="protein sequence ID" value="NIZ47507.1"/>
    <property type="molecule type" value="Genomic_DNA"/>
</dbReference>
<dbReference type="InterPro" id="IPR018181">
    <property type="entry name" value="Heat_shock_70_CS"/>
</dbReference>
<evidence type="ECO:0000256" key="6">
    <source>
        <dbReference type="HAMAP-Rule" id="MF_02033"/>
    </source>
</evidence>
<dbReference type="GO" id="GO:0043093">
    <property type="term" value="P:FtsZ-dependent cytokinesis"/>
    <property type="evidence" value="ECO:0007669"/>
    <property type="project" value="UniProtKB-UniRule"/>
</dbReference>
<name>A0A968KYF0_9SPIO</name>
<dbReference type="Gene3D" id="3.30.420.40">
    <property type="match status" value="2"/>
</dbReference>
<sequence length="440" mass="48430">MNTENNQDVFVAIDLGSATFKAVAAYYDEFQRPYKIAVCQRPTEGIRKGAVLNMEATVNAIEDILSQLESEAGSEIHTVHVAFSSEHVEAQNSDGVANVGLRGKPQSITINDVEKVMDSAQAVPLPENRDIAAIIPLNYRIDNQLITRDPLHIQAVRLEARIHIITAPGSLLVNLEQAIRNTGRQIQALVFSPIACAAAVLSKNERTEGVILIEMGASTTKIAVYIEDHPHYNTVLPIGASSLTKDLAEVERIPFTIAETLKVEHGVCYRGLLNQHIRQIPIPPFGGRGAEMIAESKMCDILQARMTDIAQATLRRLEISGWLYKAKSVVIAGGGSQLPGVSELFNRLFQMPTRTAYVMGVENLSEEESQAEFGTVWGLLKQSYAIPKVDPSPSSFNQTVEDVFPDDPLLKETPLSTKKSKKESLIKKKGTLNWIKDNFF</sequence>
<proteinExistence type="inferred from homology"/>
<comment type="similarity">
    <text evidence="1">Belongs to the heat shock protein 70 family.</text>
</comment>
<dbReference type="InterPro" id="IPR050696">
    <property type="entry name" value="FtsA/MreB"/>
</dbReference>
<dbReference type="SUPFAM" id="SSF53067">
    <property type="entry name" value="Actin-like ATPase domain"/>
    <property type="match status" value="2"/>
</dbReference>
<organism evidence="9 10">
    <name type="scientific">Entomospira nematocerorum</name>
    <dbReference type="NCBI Taxonomy" id="2719987"/>
    <lineage>
        <taxon>Bacteria</taxon>
        <taxon>Pseudomonadati</taxon>
        <taxon>Spirochaetota</taxon>
        <taxon>Spirochaetia</taxon>
        <taxon>Spirochaetales</taxon>
        <taxon>Spirochaetaceae</taxon>
        <taxon>Entomospira</taxon>
    </lineage>
</organism>
<keyword evidence="2 6" id="KW-1003">Cell membrane</keyword>
<comment type="similarity">
    <text evidence="6 7">Belongs to the FtsA/MreB family.</text>
</comment>
<dbReference type="GO" id="GO:0009898">
    <property type="term" value="C:cytoplasmic side of plasma membrane"/>
    <property type="evidence" value="ECO:0007669"/>
    <property type="project" value="UniProtKB-UniRule"/>
</dbReference>
<dbReference type="Pfam" id="PF02491">
    <property type="entry name" value="SHS2_FTSA"/>
    <property type="match status" value="1"/>
</dbReference>
<evidence type="ECO:0000313" key="10">
    <source>
        <dbReference type="Proteomes" id="UP000752013"/>
    </source>
</evidence>
<dbReference type="RefSeq" id="WP_167703921.1">
    <property type="nucleotide sequence ID" value="NZ_CP118168.1"/>
</dbReference>
<dbReference type="InterPro" id="IPR003494">
    <property type="entry name" value="SHS2_FtsA"/>
</dbReference>
<evidence type="ECO:0000256" key="2">
    <source>
        <dbReference type="ARBA" id="ARBA00022475"/>
    </source>
</evidence>
<keyword evidence="4 6" id="KW-0472">Membrane</keyword>